<protein>
    <submittedName>
        <fullName evidence="2">Uncharacterized protein</fullName>
    </submittedName>
</protein>
<feature type="region of interest" description="Disordered" evidence="1">
    <location>
        <begin position="70"/>
        <end position="107"/>
    </location>
</feature>
<evidence type="ECO:0000313" key="3">
    <source>
        <dbReference type="Proteomes" id="UP001152747"/>
    </source>
</evidence>
<dbReference type="Proteomes" id="UP001152747">
    <property type="component" value="Unassembled WGS sequence"/>
</dbReference>
<evidence type="ECO:0000256" key="1">
    <source>
        <dbReference type="SAM" id="MobiDB-lite"/>
    </source>
</evidence>
<dbReference type="AlphaFoldDB" id="A0A9P1ITC4"/>
<gene>
    <name evidence="2" type="ORF">CAMP_LOCUS12434</name>
</gene>
<proteinExistence type="predicted"/>
<name>A0A9P1ITC4_9PELO</name>
<sequence>MANEQISQLENAHITKCLDEIRRQVDAVFENRRRLEQELLVERILNELRIEVELLDGFYYEKPIQNQTRISGEIEDAQQSARNSIEGHRHETQSHSPPTDPEASAAT</sequence>
<accession>A0A9P1ITC4</accession>
<evidence type="ECO:0000313" key="2">
    <source>
        <dbReference type="EMBL" id="CAI5449797.1"/>
    </source>
</evidence>
<dbReference type="EMBL" id="CANHGI010000004">
    <property type="protein sequence ID" value="CAI5449797.1"/>
    <property type="molecule type" value="Genomic_DNA"/>
</dbReference>
<comment type="caution">
    <text evidence="2">The sequence shown here is derived from an EMBL/GenBank/DDBJ whole genome shotgun (WGS) entry which is preliminary data.</text>
</comment>
<reference evidence="2" key="1">
    <citation type="submission" date="2022-11" db="EMBL/GenBank/DDBJ databases">
        <authorList>
            <person name="Kikuchi T."/>
        </authorList>
    </citation>
    <scope>NUCLEOTIDE SEQUENCE</scope>
    <source>
        <strain evidence="2">PS1010</strain>
    </source>
</reference>
<keyword evidence="3" id="KW-1185">Reference proteome</keyword>
<organism evidence="2 3">
    <name type="scientific">Caenorhabditis angaria</name>
    <dbReference type="NCBI Taxonomy" id="860376"/>
    <lineage>
        <taxon>Eukaryota</taxon>
        <taxon>Metazoa</taxon>
        <taxon>Ecdysozoa</taxon>
        <taxon>Nematoda</taxon>
        <taxon>Chromadorea</taxon>
        <taxon>Rhabditida</taxon>
        <taxon>Rhabditina</taxon>
        <taxon>Rhabditomorpha</taxon>
        <taxon>Rhabditoidea</taxon>
        <taxon>Rhabditidae</taxon>
        <taxon>Peloderinae</taxon>
        <taxon>Caenorhabditis</taxon>
    </lineage>
</organism>